<keyword evidence="2" id="KW-0326">Glycosidase</keyword>
<dbReference type="EMBL" id="PVUE01000010">
    <property type="protein sequence ID" value="PRZ41351.1"/>
    <property type="molecule type" value="Genomic_DNA"/>
</dbReference>
<dbReference type="CDD" id="cd02651">
    <property type="entry name" value="nuc_hydro_IU_UC_XIUA"/>
    <property type="match status" value="1"/>
</dbReference>
<keyword evidence="6" id="KW-1185">Reference proteome</keyword>
<dbReference type="GO" id="GO:0008477">
    <property type="term" value="F:purine nucleosidase activity"/>
    <property type="evidence" value="ECO:0007669"/>
    <property type="project" value="TreeGrafter"/>
</dbReference>
<protein>
    <submittedName>
        <fullName evidence="5">Purine nucleosidase</fullName>
    </submittedName>
</protein>
<dbReference type="InterPro" id="IPR036452">
    <property type="entry name" value="Ribo_hydro-like"/>
</dbReference>
<evidence type="ECO:0000256" key="3">
    <source>
        <dbReference type="SAM" id="MobiDB-lite"/>
    </source>
</evidence>
<evidence type="ECO:0000256" key="1">
    <source>
        <dbReference type="ARBA" id="ARBA00022801"/>
    </source>
</evidence>
<organism evidence="5 6">
    <name type="scientific">Antricoccus suffuscus</name>
    <dbReference type="NCBI Taxonomy" id="1629062"/>
    <lineage>
        <taxon>Bacteria</taxon>
        <taxon>Bacillati</taxon>
        <taxon>Actinomycetota</taxon>
        <taxon>Actinomycetes</taxon>
        <taxon>Geodermatophilales</taxon>
        <taxon>Antricoccaceae</taxon>
        <taxon>Antricoccus</taxon>
    </lineage>
</organism>
<dbReference type="GO" id="GO:0005829">
    <property type="term" value="C:cytosol"/>
    <property type="evidence" value="ECO:0007669"/>
    <property type="project" value="TreeGrafter"/>
</dbReference>
<dbReference type="InterPro" id="IPR001910">
    <property type="entry name" value="Inosine/uridine_hydrolase_dom"/>
</dbReference>
<keyword evidence="1" id="KW-0378">Hydrolase</keyword>
<dbReference type="RefSeq" id="WP_202862560.1">
    <property type="nucleotide sequence ID" value="NZ_PVUE01000010.1"/>
</dbReference>
<dbReference type="InterPro" id="IPR023186">
    <property type="entry name" value="IUNH"/>
</dbReference>
<reference evidence="5 6" key="1">
    <citation type="submission" date="2018-03" db="EMBL/GenBank/DDBJ databases">
        <title>Genomic Encyclopedia of Archaeal and Bacterial Type Strains, Phase II (KMG-II): from individual species to whole genera.</title>
        <authorList>
            <person name="Goeker M."/>
        </authorList>
    </citation>
    <scope>NUCLEOTIDE SEQUENCE [LARGE SCALE GENOMIC DNA]</scope>
    <source>
        <strain evidence="5 6">DSM 100065</strain>
    </source>
</reference>
<dbReference type="AlphaFoldDB" id="A0A2T0ZYC0"/>
<dbReference type="Gene3D" id="3.90.245.10">
    <property type="entry name" value="Ribonucleoside hydrolase-like"/>
    <property type="match status" value="1"/>
</dbReference>
<dbReference type="GO" id="GO:0006152">
    <property type="term" value="P:purine nucleoside catabolic process"/>
    <property type="evidence" value="ECO:0007669"/>
    <property type="project" value="TreeGrafter"/>
</dbReference>
<evidence type="ECO:0000313" key="5">
    <source>
        <dbReference type="EMBL" id="PRZ41351.1"/>
    </source>
</evidence>
<dbReference type="PANTHER" id="PTHR12304:SF4">
    <property type="entry name" value="URIDINE NUCLEOSIDASE"/>
    <property type="match status" value="1"/>
</dbReference>
<proteinExistence type="predicted"/>
<dbReference type="SUPFAM" id="SSF53590">
    <property type="entry name" value="Nucleoside hydrolase"/>
    <property type="match status" value="1"/>
</dbReference>
<dbReference type="PANTHER" id="PTHR12304">
    <property type="entry name" value="INOSINE-URIDINE PREFERRING NUCLEOSIDE HYDROLASE"/>
    <property type="match status" value="1"/>
</dbReference>
<feature type="domain" description="Inosine/uridine-preferring nucleoside hydrolase" evidence="4">
    <location>
        <begin position="25"/>
        <end position="327"/>
    </location>
</feature>
<gene>
    <name evidence="5" type="ORF">CLV47_11078</name>
</gene>
<accession>A0A2T0ZYC0</accession>
<evidence type="ECO:0000259" key="4">
    <source>
        <dbReference type="Pfam" id="PF01156"/>
    </source>
</evidence>
<name>A0A2T0ZYC0_9ACTN</name>
<evidence type="ECO:0000256" key="2">
    <source>
        <dbReference type="ARBA" id="ARBA00023295"/>
    </source>
</evidence>
<evidence type="ECO:0000313" key="6">
    <source>
        <dbReference type="Proteomes" id="UP000237752"/>
    </source>
</evidence>
<dbReference type="Proteomes" id="UP000237752">
    <property type="component" value="Unassembled WGS sequence"/>
</dbReference>
<comment type="caution">
    <text evidence="5">The sequence shown here is derived from an EMBL/GenBank/DDBJ whole genome shotgun (WGS) entry which is preliminary data.</text>
</comment>
<feature type="region of interest" description="Disordered" evidence="3">
    <location>
        <begin position="1"/>
        <end position="21"/>
    </location>
</feature>
<sequence length="345" mass="36553">MKHHTSTEAGPSTDDRSPTGVRARILLDCDPGIDDAMALALVLGTPSAELVGVTTVAGNVPLSRTTANALRLTEFFGSPETPVVAGSALPLTRPSVFAEHVHGSDGLGGAPVPEHTRSLTPGFGPDFIIEQLAAAPGEITLIAIGPMTNVALAVRKEPRIVEWAREFVIMGGSYTRGNITPAAEFNFFADPEAAAVVFGAGWSPVLIGLDLTLQARIDRDVLDRWRAYGPLSDNLLIPSIANYFDNGLGEQHLGPAVHDACAVAYCLRPDLFRTRRARTNIETAGAYTSGMSVVDFGVAAKDDPDATTGRTANSLVATELDTDAFWDVMSDAFAQVTATMTEHRL</sequence>
<dbReference type="Pfam" id="PF01156">
    <property type="entry name" value="IU_nuc_hydro"/>
    <property type="match status" value="1"/>
</dbReference>